<dbReference type="RefSeq" id="WP_133794538.1">
    <property type="nucleotide sequence ID" value="NZ_FNDV01000002.1"/>
</dbReference>
<gene>
    <name evidence="2" type="ORF">SAMN05192558_103523</name>
</gene>
<evidence type="ECO:0000313" key="3">
    <source>
        <dbReference type="Proteomes" id="UP000199651"/>
    </source>
</evidence>
<keyword evidence="3" id="KW-1185">Reference proteome</keyword>
<organism evidence="2 3">
    <name type="scientific">Actinokineospora alba</name>
    <dbReference type="NCBI Taxonomy" id="504798"/>
    <lineage>
        <taxon>Bacteria</taxon>
        <taxon>Bacillati</taxon>
        <taxon>Actinomycetota</taxon>
        <taxon>Actinomycetes</taxon>
        <taxon>Pseudonocardiales</taxon>
        <taxon>Pseudonocardiaceae</taxon>
        <taxon>Actinokineospora</taxon>
    </lineage>
</organism>
<evidence type="ECO:0000256" key="1">
    <source>
        <dbReference type="SAM" id="MobiDB-lite"/>
    </source>
</evidence>
<dbReference type="EMBL" id="FNJB01000003">
    <property type="protein sequence ID" value="SDO56463.1"/>
    <property type="molecule type" value="Genomic_DNA"/>
</dbReference>
<feature type="region of interest" description="Disordered" evidence="1">
    <location>
        <begin position="45"/>
        <end position="98"/>
    </location>
</feature>
<accession>A0A1H0KKW6</accession>
<dbReference type="STRING" id="504798.SAMN05421871_102526"/>
<evidence type="ECO:0000313" key="2">
    <source>
        <dbReference type="EMBL" id="SDO56463.1"/>
    </source>
</evidence>
<dbReference type="Proteomes" id="UP000199651">
    <property type="component" value="Unassembled WGS sequence"/>
</dbReference>
<dbReference type="AlphaFoldDB" id="A0A1H0KKW6"/>
<protein>
    <submittedName>
        <fullName evidence="2">Uncharacterized protein</fullName>
    </submittedName>
</protein>
<sequence length="98" mass="9999">MKQGNGSSRRRVLFVALPGQADPDGLGVGEGTDDDAGTWVLVDGALGGATGGDHGEPVDDVLGLFDDRSGPRWQPADPDGSDSAVEDETAFADLGESE</sequence>
<name>A0A1H0KKW6_9PSEU</name>
<proteinExistence type="predicted"/>
<reference evidence="3" key="1">
    <citation type="submission" date="2016-10" db="EMBL/GenBank/DDBJ databases">
        <authorList>
            <person name="Varghese N."/>
            <person name="Submissions S."/>
        </authorList>
    </citation>
    <scope>NUCLEOTIDE SEQUENCE [LARGE SCALE GENOMIC DNA]</scope>
    <source>
        <strain evidence="3">IBRC-M 10655</strain>
    </source>
</reference>
<feature type="compositionally biased region" description="Acidic residues" evidence="1">
    <location>
        <begin position="84"/>
        <end position="98"/>
    </location>
</feature>